<sequence>MGNESGKTSGTLSCPLSLYILTSACKYHSRMGSLLRQLSHGHQSSGCKCYRCNKFKALGGNQTHAQLPGGWQGFASKSKNPGAGINPVLATAVRPVLFPKSYAQALVGLAGPEKANFSFPGLPV</sequence>
<gene>
    <name evidence="1" type="ORF">DSO57_1018073</name>
</gene>
<evidence type="ECO:0000313" key="2">
    <source>
        <dbReference type="Proteomes" id="UP001165960"/>
    </source>
</evidence>
<name>A0ACC2S6H5_9FUNG</name>
<evidence type="ECO:0000313" key="1">
    <source>
        <dbReference type="EMBL" id="KAJ9057898.1"/>
    </source>
</evidence>
<accession>A0ACC2S6H5</accession>
<dbReference type="Proteomes" id="UP001165960">
    <property type="component" value="Unassembled WGS sequence"/>
</dbReference>
<protein>
    <submittedName>
        <fullName evidence="1">Uncharacterized protein</fullName>
    </submittedName>
</protein>
<proteinExistence type="predicted"/>
<comment type="caution">
    <text evidence="1">The sequence shown here is derived from an EMBL/GenBank/DDBJ whole genome shotgun (WGS) entry which is preliminary data.</text>
</comment>
<keyword evidence="2" id="KW-1185">Reference proteome</keyword>
<organism evidence="1 2">
    <name type="scientific">Entomophthora muscae</name>
    <dbReference type="NCBI Taxonomy" id="34485"/>
    <lineage>
        <taxon>Eukaryota</taxon>
        <taxon>Fungi</taxon>
        <taxon>Fungi incertae sedis</taxon>
        <taxon>Zoopagomycota</taxon>
        <taxon>Entomophthoromycotina</taxon>
        <taxon>Entomophthoromycetes</taxon>
        <taxon>Entomophthorales</taxon>
        <taxon>Entomophthoraceae</taxon>
        <taxon>Entomophthora</taxon>
    </lineage>
</organism>
<dbReference type="EMBL" id="QTSX02005757">
    <property type="protein sequence ID" value="KAJ9057898.1"/>
    <property type="molecule type" value="Genomic_DNA"/>
</dbReference>
<reference evidence="1" key="1">
    <citation type="submission" date="2022-04" db="EMBL/GenBank/DDBJ databases">
        <title>Genome of the entomopathogenic fungus Entomophthora muscae.</title>
        <authorList>
            <person name="Elya C."/>
            <person name="Lovett B.R."/>
            <person name="Lee E."/>
            <person name="Macias A.M."/>
            <person name="Hajek A.E."/>
            <person name="De Bivort B.L."/>
            <person name="Kasson M.T."/>
            <person name="De Fine Licht H.H."/>
            <person name="Stajich J.E."/>
        </authorList>
    </citation>
    <scope>NUCLEOTIDE SEQUENCE</scope>
    <source>
        <strain evidence="1">Berkeley</strain>
    </source>
</reference>